<dbReference type="RefSeq" id="WP_074358465.1">
    <property type="nucleotide sequence ID" value="NZ_JAXUHJ010000009.1"/>
</dbReference>
<protein>
    <submittedName>
        <fullName evidence="1">HAD family hydrolase</fullName>
        <ecNumber evidence="1">3.-.-.-</ecNumber>
    </submittedName>
</protein>
<dbReference type="PANTHER" id="PTHR43434">
    <property type="entry name" value="PHOSPHOGLYCOLATE PHOSPHATASE"/>
    <property type="match status" value="1"/>
</dbReference>
<dbReference type="Gene3D" id="3.40.50.1000">
    <property type="entry name" value="HAD superfamily/HAD-like"/>
    <property type="match status" value="1"/>
</dbReference>
<keyword evidence="2" id="KW-1185">Reference proteome</keyword>
<proteinExistence type="predicted"/>
<dbReference type="SUPFAM" id="SSF56784">
    <property type="entry name" value="HAD-like"/>
    <property type="match status" value="1"/>
</dbReference>
<dbReference type="Gene3D" id="1.10.150.240">
    <property type="entry name" value="Putative phosphatase, domain 2"/>
    <property type="match status" value="1"/>
</dbReference>
<dbReference type="SFLD" id="SFLDS00003">
    <property type="entry name" value="Haloacid_Dehalogenase"/>
    <property type="match status" value="1"/>
</dbReference>
<comment type="caution">
    <text evidence="1">The sequence shown here is derived from an EMBL/GenBank/DDBJ whole genome shotgun (WGS) entry which is preliminary data.</text>
</comment>
<organism evidence="1 2">
    <name type="scientific">Methanothermobacter wolfeii</name>
    <name type="common">Methanobacterium wolfei</name>
    <dbReference type="NCBI Taxonomy" id="145261"/>
    <lineage>
        <taxon>Archaea</taxon>
        <taxon>Methanobacteriati</taxon>
        <taxon>Methanobacteriota</taxon>
        <taxon>Methanomada group</taxon>
        <taxon>Methanobacteria</taxon>
        <taxon>Methanobacteriales</taxon>
        <taxon>Methanobacteriaceae</taxon>
        <taxon>Methanothermobacter</taxon>
    </lineage>
</organism>
<evidence type="ECO:0000313" key="1">
    <source>
        <dbReference type="EMBL" id="MEJ8542986.1"/>
    </source>
</evidence>
<gene>
    <name evidence="1" type="ORF">U2150_05725</name>
</gene>
<reference evidence="1 2" key="1">
    <citation type="submission" date="2023-12" db="EMBL/GenBank/DDBJ databases">
        <title>Phenotypic and Genomic Characterization of Methanothermobacter wolfeii Strain BSEL, a CO2-Capturing Archaeon with Minimal Nutrient Requirements.</title>
        <authorList>
            <person name="Ale Enriquez F."/>
            <person name="Ahring B.K."/>
        </authorList>
    </citation>
    <scope>NUCLEOTIDE SEQUENCE [LARGE SCALE GENOMIC DNA]</scope>
    <source>
        <strain evidence="1 2">BSEL-1</strain>
    </source>
</reference>
<dbReference type="InterPro" id="IPR050155">
    <property type="entry name" value="HAD-like_hydrolase_sf"/>
</dbReference>
<dbReference type="PANTHER" id="PTHR43434:SF1">
    <property type="entry name" value="PHOSPHOGLYCOLATE PHOSPHATASE"/>
    <property type="match status" value="1"/>
</dbReference>
<dbReference type="InterPro" id="IPR023214">
    <property type="entry name" value="HAD_sf"/>
</dbReference>
<dbReference type="InterPro" id="IPR023198">
    <property type="entry name" value="PGP-like_dom2"/>
</dbReference>
<dbReference type="Pfam" id="PF13419">
    <property type="entry name" value="HAD_2"/>
    <property type="match status" value="1"/>
</dbReference>
<dbReference type="EC" id="3.-.-.-" evidence="1"/>
<dbReference type="GeneID" id="58977988"/>
<keyword evidence="1" id="KW-0378">Hydrolase</keyword>
<evidence type="ECO:0000313" key="2">
    <source>
        <dbReference type="Proteomes" id="UP001369247"/>
    </source>
</evidence>
<dbReference type="InterPro" id="IPR036412">
    <property type="entry name" value="HAD-like_sf"/>
</dbReference>
<dbReference type="EMBL" id="JAXUHJ010000009">
    <property type="protein sequence ID" value="MEJ8542986.1"/>
    <property type="molecule type" value="Genomic_DNA"/>
</dbReference>
<dbReference type="InterPro" id="IPR041492">
    <property type="entry name" value="HAD_2"/>
</dbReference>
<dbReference type="SFLD" id="SFLDG01129">
    <property type="entry name" value="C1.5:_HAD__Beta-PGM__Phosphata"/>
    <property type="match status" value="1"/>
</dbReference>
<name>A0ABU8TV99_METWO</name>
<sequence>MRTMIFDIDKTLLTGSHCHFYSFKQAFRDLFDVEIEIDIGSIQGMTDREIIFRTARRYGLEIDDGVFSEIVDSISCHYLENLERDRITPLEGAGVVLGKLHEMNVPLGVVTGNIEPVAWLKLQQAGFSEYFSYGGFGNEGCRRSSIIRVALERLAAREGPVNPSETFIVGDTPRDIAGGREAGLRTIGVATGDFTCAELKSAGADHVLEGLHDVEGFFEIISAYGAGVSL</sequence>
<accession>A0ABU8TV99</accession>
<dbReference type="GO" id="GO:0016787">
    <property type="term" value="F:hydrolase activity"/>
    <property type="evidence" value="ECO:0007669"/>
    <property type="project" value="UniProtKB-KW"/>
</dbReference>
<dbReference type="Proteomes" id="UP001369247">
    <property type="component" value="Unassembled WGS sequence"/>
</dbReference>